<reference evidence="10 11" key="1">
    <citation type="submission" date="2018-11" db="EMBL/GenBank/DDBJ databases">
        <title>Rhodococcus spongicola sp. nov. and Rhodococcus xishaensis sp. nov. from marine sponges.</title>
        <authorList>
            <person name="Li L."/>
            <person name="Lin H.W."/>
        </authorList>
    </citation>
    <scope>NUCLEOTIDE SEQUENCE [LARGE SCALE GENOMIC DNA]</scope>
    <source>
        <strain evidence="10 11">CCTCC AB2014297</strain>
    </source>
</reference>
<dbReference type="InterPro" id="IPR010060">
    <property type="entry name" value="NRPS_synth"/>
</dbReference>
<dbReference type="Gene3D" id="3.30.559.10">
    <property type="entry name" value="Chloramphenicol acetyltransferase-like domain"/>
    <property type="match status" value="7"/>
</dbReference>
<dbReference type="NCBIfam" id="NF003417">
    <property type="entry name" value="PRK04813.1"/>
    <property type="match status" value="5"/>
</dbReference>
<feature type="domain" description="Carrier" evidence="9">
    <location>
        <begin position="1005"/>
        <end position="1079"/>
    </location>
</feature>
<dbReference type="PANTHER" id="PTHR45527">
    <property type="entry name" value="NONRIBOSOMAL PEPTIDE SYNTHETASE"/>
    <property type="match status" value="1"/>
</dbReference>
<dbReference type="PROSITE" id="PS00455">
    <property type="entry name" value="AMP_BINDING"/>
    <property type="match status" value="5"/>
</dbReference>
<feature type="domain" description="Carrier" evidence="9">
    <location>
        <begin position="5724"/>
        <end position="5799"/>
    </location>
</feature>
<feature type="domain" description="Carrier" evidence="9">
    <location>
        <begin position="4660"/>
        <end position="4735"/>
    </location>
</feature>
<name>A0A3S3ZTS7_9NOCA</name>
<dbReference type="CDD" id="cd19543">
    <property type="entry name" value="DCL_NRPS"/>
    <property type="match status" value="1"/>
</dbReference>
<dbReference type="InterPro" id="IPR042099">
    <property type="entry name" value="ANL_N_sf"/>
</dbReference>
<dbReference type="Gene3D" id="3.40.50.12780">
    <property type="entry name" value="N-terminal domain of ligase-like"/>
    <property type="match status" value="1"/>
</dbReference>
<dbReference type="SMART" id="SM00823">
    <property type="entry name" value="PKS_PP"/>
    <property type="match status" value="5"/>
</dbReference>
<evidence type="ECO:0000256" key="7">
    <source>
        <dbReference type="ARBA" id="ARBA00023194"/>
    </source>
</evidence>
<dbReference type="CDD" id="cd17646">
    <property type="entry name" value="A_NRPS_AB3403-like"/>
    <property type="match status" value="2"/>
</dbReference>
<dbReference type="InterPro" id="IPR020845">
    <property type="entry name" value="AMP-binding_CS"/>
</dbReference>
<evidence type="ECO:0000313" key="10">
    <source>
        <dbReference type="EMBL" id="RVW08149.1"/>
    </source>
</evidence>
<dbReference type="InterPro" id="IPR045851">
    <property type="entry name" value="AMP-bd_C_sf"/>
</dbReference>
<dbReference type="EMBL" id="RKLP01000009">
    <property type="protein sequence ID" value="RVW08149.1"/>
    <property type="molecule type" value="Genomic_DNA"/>
</dbReference>
<dbReference type="SUPFAM" id="SSF47336">
    <property type="entry name" value="ACP-like"/>
    <property type="match status" value="5"/>
</dbReference>
<feature type="domain" description="Carrier" evidence="9">
    <location>
        <begin position="2546"/>
        <end position="2622"/>
    </location>
</feature>
<dbReference type="GO" id="GO:0031177">
    <property type="term" value="F:phosphopantetheine binding"/>
    <property type="evidence" value="ECO:0007669"/>
    <property type="project" value="InterPro"/>
</dbReference>
<dbReference type="NCBIfam" id="TIGR01733">
    <property type="entry name" value="AA-adenyl-dom"/>
    <property type="match status" value="5"/>
</dbReference>
<dbReference type="PANTHER" id="PTHR45527:SF1">
    <property type="entry name" value="FATTY ACID SYNTHASE"/>
    <property type="match status" value="1"/>
</dbReference>
<dbReference type="Proteomes" id="UP000286208">
    <property type="component" value="Unassembled WGS sequence"/>
</dbReference>
<protein>
    <submittedName>
        <fullName evidence="10">Amino acid adenylation domain-containing protein</fullName>
    </submittedName>
</protein>
<evidence type="ECO:0000256" key="1">
    <source>
        <dbReference type="ARBA" id="ARBA00001957"/>
    </source>
</evidence>
<dbReference type="SUPFAM" id="SSF56801">
    <property type="entry name" value="Acetyl-CoA synthetase-like"/>
    <property type="match status" value="5"/>
</dbReference>
<proteinExistence type="inferred from homology"/>
<dbReference type="InterPro" id="IPR009081">
    <property type="entry name" value="PP-bd_ACP"/>
</dbReference>
<feature type="domain" description="Carrier" evidence="9">
    <location>
        <begin position="3610"/>
        <end position="3685"/>
    </location>
</feature>
<comment type="similarity">
    <text evidence="2">Belongs to the ATP-dependent AMP-binding enzyme family.</text>
</comment>
<dbReference type="GO" id="GO:0043041">
    <property type="term" value="P:amino acid activation for nonribosomal peptide biosynthetic process"/>
    <property type="evidence" value="ECO:0007669"/>
    <property type="project" value="TreeGrafter"/>
</dbReference>
<keyword evidence="11" id="KW-1185">Reference proteome</keyword>
<dbReference type="FunFam" id="3.40.50.12780:FF:000012">
    <property type="entry name" value="Non-ribosomal peptide synthetase"/>
    <property type="match status" value="3"/>
</dbReference>
<dbReference type="CDD" id="cd19540">
    <property type="entry name" value="LCL_NRPS-like"/>
    <property type="match status" value="4"/>
</dbReference>
<dbReference type="Gene3D" id="3.30.559.30">
    <property type="entry name" value="Nonribosomal peptide synthetase, condensation domain"/>
    <property type="match status" value="7"/>
</dbReference>
<keyword evidence="5" id="KW-0436">Ligase</keyword>
<organism evidence="10 11">
    <name type="scientific">Prescottella agglutinans</name>
    <dbReference type="NCBI Taxonomy" id="1644129"/>
    <lineage>
        <taxon>Bacteria</taxon>
        <taxon>Bacillati</taxon>
        <taxon>Actinomycetota</taxon>
        <taxon>Actinomycetes</taxon>
        <taxon>Mycobacteriales</taxon>
        <taxon>Nocardiaceae</taxon>
        <taxon>Prescottella</taxon>
    </lineage>
</organism>
<accession>A0A3S3ZTS7</accession>
<dbReference type="InterPro" id="IPR010071">
    <property type="entry name" value="AA_adenyl_dom"/>
</dbReference>
<dbReference type="Gene3D" id="3.40.50.980">
    <property type="match status" value="8"/>
</dbReference>
<dbReference type="SUPFAM" id="SSF52777">
    <property type="entry name" value="CoA-dependent acyltransferases"/>
    <property type="match status" value="14"/>
</dbReference>
<dbReference type="FunFam" id="2.30.38.10:FF:000001">
    <property type="entry name" value="Non-ribosomal peptide synthetase PvdI"/>
    <property type="match status" value="2"/>
</dbReference>
<dbReference type="InterPro" id="IPR000873">
    <property type="entry name" value="AMP-dep_synth/lig_dom"/>
</dbReference>
<dbReference type="FunFam" id="1.10.1200.10:FF:000005">
    <property type="entry name" value="Nonribosomal peptide synthetase 1"/>
    <property type="match status" value="1"/>
</dbReference>
<keyword evidence="7" id="KW-0045">Antibiotic biosynthesis</keyword>
<dbReference type="Pfam" id="PF00668">
    <property type="entry name" value="Condensation"/>
    <property type="match status" value="7"/>
</dbReference>
<dbReference type="GO" id="GO:0044550">
    <property type="term" value="P:secondary metabolite biosynthetic process"/>
    <property type="evidence" value="ECO:0007669"/>
    <property type="project" value="UniProtKB-ARBA"/>
</dbReference>
<keyword evidence="4" id="KW-0597">Phosphoprotein</keyword>
<dbReference type="FunFam" id="3.40.50.980:FF:000001">
    <property type="entry name" value="Non-ribosomal peptide synthetase"/>
    <property type="match status" value="4"/>
</dbReference>
<evidence type="ECO:0000256" key="5">
    <source>
        <dbReference type="ARBA" id="ARBA00022598"/>
    </source>
</evidence>
<dbReference type="FunFam" id="3.30.559.30:FF:000001">
    <property type="entry name" value="Non-ribosomal peptide synthetase"/>
    <property type="match status" value="1"/>
</dbReference>
<keyword evidence="6" id="KW-0677">Repeat</keyword>
<dbReference type="InterPro" id="IPR006162">
    <property type="entry name" value="Ppantetheine_attach_site"/>
</dbReference>
<dbReference type="GO" id="GO:0005829">
    <property type="term" value="C:cytosol"/>
    <property type="evidence" value="ECO:0007669"/>
    <property type="project" value="TreeGrafter"/>
</dbReference>
<dbReference type="Pfam" id="PF00550">
    <property type="entry name" value="PP-binding"/>
    <property type="match status" value="5"/>
</dbReference>
<comment type="cofactor">
    <cofactor evidence="1">
        <name>pantetheine 4'-phosphate</name>
        <dbReference type="ChEBI" id="CHEBI:47942"/>
    </cofactor>
</comment>
<evidence type="ECO:0000256" key="8">
    <source>
        <dbReference type="SAM" id="MobiDB-lite"/>
    </source>
</evidence>
<dbReference type="UniPathway" id="UPA00011"/>
<dbReference type="InterPro" id="IPR020806">
    <property type="entry name" value="PKS_PP-bd"/>
</dbReference>
<dbReference type="PROSITE" id="PS50075">
    <property type="entry name" value="CARRIER"/>
    <property type="match status" value="5"/>
</dbReference>
<dbReference type="GO" id="GO:0016874">
    <property type="term" value="F:ligase activity"/>
    <property type="evidence" value="ECO:0007669"/>
    <property type="project" value="UniProtKB-KW"/>
</dbReference>
<sequence>MFVLSEVGREGSFCVGSEGISANSVFAESGGTNIGSVTGAAASATGVTASDGEVLPLSAAQRGIWFAQHLIENVPIAIAQYVEIVGDLDVHALSDACAAAARELGTGMLRIVEIDGEPYQAIDYAVSDRTTHLDFRAESDPVAAAQAWMRREYSTPRNLLADRLVESATLRIGESHYYWYARIHHIALDGFGAMTFVNRTAEQYTAAVTGAALPDWKAYGLREISEDEARYRTSSRFETDRRYWGERTRDLPHPISLAGRSADVGPHSQRATGPLPADVESAMRRMVAEADGITFAAIVVAAVGAFLSRLTGEDDVVLSLPVSARTTAKLRRSGGMVSNVVPIRLDTGGGVTCAELARRVQVELTGVLRHQRYRHEDIRRDAGVGGGRRGFFGPAVNIMMFHGEIRLGHDIGTLHVLTTGPVEDLAVNIYPALEGEGAHVDFEANPNLYTPEELRAHHARFLEFLAAFAESADTAVADLDVMHADERAELVPLRGPAACPPQLLPDLLRRGAEIHPDNVAISSDTGDLTYRDLDATSNRLARLLIDRGAGPETFVAISMPRSTDALIAVWAVAKTGAAFVPIDPGLPTDRIVHMLTDSRSAIGLTCVSERPGLPDGADWVVVDDDATRAAAERFSQDAVTDADRIAPVGIANSAYMIYTSGSTGLPKGVLVTHEGLSAFASGARSELNIGPQSRVLRFSSASFDASVFEMLQAFSSGAAMVVAPPGVYGGLDLVDLLRRQRVSHIISAPTLMNTVDPRGLTDLEAVVVGGDVCTPDLVERFGDVCRFTNSYGPTETTIVITAGDPLAPGDPITIGRPIQGAGALVLDRKLRPVPVGVVGELYLTGPGLARGYHRRGALTADRFVADPFGEPGTRMYRTGDEVRWTATNELEYVGRSDFQVKIRGFRIELGEIDAALLEQDGVNFAATVAHERAAGPVLVSYVRMDAAAEFDAAAVVAGVARIVPSHMVPAAVVRLDHVPVTPAGKLDRRALPVPEFGGDAEEYRAPSTPVEQAIADIVAEVLGLDRVGVHDSLFALGGDSIVAMQLVSRARAAGIGFTAREVFEHKTVAEIARVSVPIDSVPQDLLEELPGGGIGPVPLTPVMYEMTARGPFDDFHQSVLLTAPGELDDRRLTDTVRAVVDRHDMLRSRLDTDPQGESTLTVAASGTVDPSHLVTRVAVTSAPGTRAFDSAVLDECDRAAQRLDPRAGVMLQVVWLDAGDFGGRLLVVAHHLVVDGVSWRVLVPDFVVAWMQVCADGAVELPAVGTSFRRWAHGLRDAGVEGAYSDELDRWREILTGPDRLVGARPLDPRIDTVATTARVHVELGAAVTDTVLGRLPDVFGCGAADGLLAALTMAVVHWRHEHGFPERSVLLTLEGHGREEDAVPGADLARTVGWFTSTFPVRLALPDVDLGDAFAGGPDAGAVIKAVKEQTLAVPSRGMGFGVLRHLDPRTRTELADQPRPQISFNYLGRLGVGQSMDATTGWLPDPAAPDLVARSGSAMAVAAAVDINAMVTDGPHGPRLTATFAYPTAVLGDADVAELADLWRRALEGLAAHADLPGAGGLTPSDVPLVTVSQTEIDRWEHRYPAVRDVWSLSPLQAGLLFHARLVADGVDVYTAQLRMDLVGRVDSARLRAALDAVVERHANLRTAFVYDDSGTPAQLVLEHGEVPWNEIDLRQTTGADRDRELSRILDEDRVTRFELDRPPLVRATLVRLADDGYAFAVTNHHIVLDGWSMPLLVRELLVRYAAGEAATVPEPRPYRDFLQWLAARDGERSRQAWRTALDGLTEATLLGGATAEGVADDAPIEVDVPAAPSLIDTITDLAHTLGVTVNTVVQAAWGILLSRSTSRSDVVFGATVSGRPPQLAGVEETLGLFINTIPVRLRTDPAESIGAMLSRLQGEQAELLDHHHVGLAEIQAIAGIGNLFDTLTVFESYPIERAGLDEDTDIAGMRVRGLQGLDATHYPITLMTLPDMRMTLRYRPSSFTAAEATTLAARLVQILGAIVADPSMPVGDIDALTADERATVVESWNATRHPVPTTTLVELFGAQVARTPDAPAVSFGDVTLSYADFDARVNRLARYLAAAGVGPETSVGIAMPRSIDLLVSIHAVVAAGGAYVPIDPTQPEERVGYVIFQAEPVLVLTDSTTAGVLPAAAPVIAVDTLVLDHLDSAPLTAEERGGLRARNTAYVIFTSGSTGRPKGVAVPHGGIVNRLLWMQDEYPLDGSDVVLQKTPVTFDVSVWELFWPLQVGAHLVIAEPDGHRDPQYLERVVRDHGVTTMHFVPSMLDAFLAGANPARCASLRRVFTSGEALQANTVRRVHESTAVELHNLYGPTEASVDVTYHRTRPDATSVPIGAPVWNTALYVLDSRLRPVPVGVDGELYLAGAQLARGYVGRPDLSADRFVASPYGEAGSRMYRTGDVVRWTPGGELEYIGRSDFQVKLRGQRIELGEIEAALLAQPGVAQAVVVLLVHEIAGEYLAGYVVPHEGAGVREADLLDAAAAVLPRYMVPSTVVVLDALPVTANGKLDRRALPVPEFASTSEYLAPGTPTEYTLVAVFGEVLGRETPIGVSDNFFDLGGNSLVATRLLARVNAEFGVQLGVRELFDAPTVTGLAAAVDASRAGGPVPALEAGPRPARIPLSPAQSRMWFLNRFDPGSPAYNVAVALRMTGALDREALASAVADILDRHESLRTVYPDSVDGPHQRILPTGEALDELALDELGLGEPVGTDLADRIREAVSSGFDVTAELPIEVTLLRENADSHVLVVVVHHISIDGWSMDVLAADLVQAYSARVRGEAPAWEPLSVQYADYALWKRRVLGAEDDPEAMAARQISYWSAELAGAPEVLELPADRIRPATPSHLGGKVDTAIGSDVYDAVCALARAAHATPFMVLHAALSVLLARLGGVDDVSIGTPVAGRGERELDDVVGMFVNTLVLRTEIDPSTSFADLVGQVRGTDLAAYAHADVPFEQLVEVISPARSTAHHPLFQVVLAFEGPKPQSISLPDVEISSEELDFGIAKFDLQVEVAERVDADGAAAGARVTFTYACDLFDASTARGFADRFVRLLAAAVADPGVAVGDIELLDATERAARLSAAADPVPARLLPDLLADSAADRTAIALIDGDRAVSYGELDERSNRWARTLIDRGVGPESFVALALTRSIESVCAVWAVAKTGAAFLPVDPTYPAERIAHMLTDSGVRVGITVGEHLAVLPDTVAWTVLDGDDTTAEDGPSGHCSAPIADTDRLRPLRPEHPAYMIYTSGSTGVPKGVVVTHSGLAAFVAEQQRHYRVDSSSRVLHFASPSFDASILELLMAVGGAATTVVVPVGVYGGEELAQVLRTQRVTHAFVTPGALATVEPAGLEHVRVVVVGGDACDAALVRRWAPGRAMFNAYGPTESTIMATHHGPMAPGETVSIGAPVRGTGVRVLDRRLHPVPVGVAGELYVTGQGLARGYHDRAALTAERFVADPYASDGRRMYRTGDLVRWTANGEPEYSLEYLGRTDFQVKVRGHRIELREVDAVLASHPAVDVAVTVGHRGGGADALVSYVVPAAGQAVDPRDVVVHARGLLPEYMVPSVVTVVDALPLTPSGKVDTRALPEPVFPTREFVQPRTRTEAVVADVFADVLGIVGVGAEDDFFDLGGNSLSATRVVARVNELRRTRIGVRELFDASTVAALSVRVDRAGLEDDRPALTAGPRPAELPLSLAQQRMWFLNQFDPASPAYNIPLVVRLTGRLDVPALRAAIGDVLGRHESLRTVFPQSEDGPHQVIVPADRVPLDLDPVTVPGEAALQAAVAAVVAGGFDVTAAVPVRGRLLRVADDDVVLVLVVHHISADGVSTLPLARDVMTAYTRRVRGEEPDWAPLAVQYADFALWQRRVLGDEADPRSLAAQQLGYWQERLDGAPAVLELPLDRPRPPVASYRAARVDFTIDPDVTRRLEALAAEHTATLFMVLHAGLAAVLARLGATSDVSVGTPVAGRGERALDDLVGMFVNTLVLRTEVDPAESWDRLLRRVRSVDLAAFAQSDVPFERVVEVVDPPRSQAYSPLFQVALSLQNHGEAVLELPGVTATVVDPGADVAKFDLEFTLRGSGSAGLLGSLTYATDLFDPETAAAIADKLVRALAQVATDPALPVGDLDLLDDHDRALVSRAPVPSPVAPRTMAEILTAGAASDPGAVAIRGDGVALTYAELDARSNRLARVLLDRGVGREGFVALSFPRSVDSIVAMWAVVKTGAAFVPVDPAHPADRIRHMLTDSGADVGLTTAAVVDRLPDSTRWLVLDSDDLERDCARRPDSAVTDRDRGGPILLTNAAYMIYTSGSTGLPKGVVVEHTGLASFCADARTELVLSRRSRVLRFSSSSFDASVFEMLAGFSVGATLVVVPPAVIGGHELAELIRDQQVTHILTAPAALGTVDTDGLDSLETVIVGGDVCPPELVERFAPGRRFFNSYGPTETTIIITMTEPLSVGERITIGTPIAGARATILDSRLRPVPVGVIGELYLSGPGVARGYHKRAGLTASRFVADPYGGGRMYRTGDLVRRTRDGLLDFVGRIDSQVQLRGLRIELGEIEAALVGCPDVAQSVVVLHSDTRTGDHLVGYVVPEREAVLDPEDLRERVGSSLPAYMVPTQVVVLDRLPVTAGGKLDRRALPVPEFVSTREFRAASNPLEEKVVGVFAELLGLEQVSVDDSFFDLGGNSLLATRLIARVNAVLGTALGIRELFEYPTAAALAARAESARTDSGPELGTLERPERIPLSPAQQRMWFLNRFDPTSGAENIPMALRLSGALDVDALHAAIAATVDRHEALRTVYPDSPSGPHQVIVTAAHVVPSLDPVAVDEHEILPMVVGLAGTGFDVTAEAPLRVALLRVGPDEHVLVLVVHHISADGFSVAPLARDVMVAYAAFRQGLEPSWAPLSVQYADYSLWQRAVLGDEDDGGSVAARQIAYWSDTLADLPDQLDLPTDRPRPAVQTFRGQTHAFTLDASLHRALLALARRQGATLFMVVHAAFAALLSRLSGAGDITIGTPIAGRGEQALDGLVGMFVNTLALRTDVRADATFADLLDRVRGTDLTAFAHADVPFERIVEVLDPERSTARHPLFQVALSLQNLGRTRFELPGLDIDVVDAGFEPAKFDLHLTLVDHRHDDGEPADIAASFTYAADLFDGATVARFANRFERLLRAVVADRRAVIGDIDLQGEAERRAVLVEWNATRHEVPSATLADLFAERVRATPDTVAVVVEEQELTYAEFDGLANRLARELISRGVGPETRVALAIRRSLELLVAMYAVAKAGGAYVPIDPDHPAERTEYVLESASPVVVLTSSGETVPVPEGAERLDVDTVDLGGRRSDPITDAERCAPLRAENTAYVIYTSGSTGRPKGVAVSHAAIVNQLLWKQAQFGLDGTDAVLLRTAATFDLSVWEFWWALTAGARLVVAKAGGEQDPAYLERLIRDHRVTTVHFVPSLLTAFLASVGDEPLDALRRVICIGEALPAEVVRRFAAVSDAPVFNLYGPTEAAVSVTHHACGPDDGPSVPIGVPEWNTRVYVLDARLQPVPIGVPGELYLAGAQLARGYVGRTDLTSDRFVADPFGAAGTRMYRTGDLVRWVPRESGAVLDYLGRTDFQVKLRGFRIELGEIETALSAHLDVDRSVVTVHRAPGGAEHLVGYAVPRPGTSPDVTALLAFVAERVPSYMVPTTVVLLDELPLGVTGKLDRRALPTPEFASSSGFREPVTATEEIVAGIFADLTGGARVGADDSFFEVGGNSLSATRATARINEAFGTALTVREFFEVPTVSALASRVDAHAGLDRPRLTQSQRPARLPLAPAQERIWFDNQRTRGGEWNIPFALRLRGAIDVEVLRAAAGDVVARHESLRTVYPATTDGPVQVIVPAADAIPQVEAVETDPVSLEAELNAFLWADFDVATQLPMRMRLFRIGPDDHVLAVVVHHISADGFSVGPLTRDVVVAYAARAVGVAPQWDPLPVQFADYAVWKHTLLGEFDDPASEAHRQMDYWARTLAERPEFLDFPTDRPRPAVRPTAGAAVPVHLDADTHAALVALARECGASLFMVLQAAFALCVSRFANEKDVTVATSIAGRGEPELDDLIGNFSDDVLMRVVVDEGDSVADLVAAVRAAALGAYAHPDVSNPRLERALGLDPGAPYNPLFQVTLILQRAVDGLAAEFPGLSIEQHPVPTTVAKHELEFSLNDRYDSLGVPMGVTGGLLYQTALFDESTAQGFVDRFVSVLRTMAADASRSDRDNRRCEECR</sequence>
<feature type="region of interest" description="Disordered" evidence="8">
    <location>
        <begin position="255"/>
        <end position="275"/>
    </location>
</feature>
<dbReference type="GO" id="GO:0008610">
    <property type="term" value="P:lipid biosynthetic process"/>
    <property type="evidence" value="ECO:0007669"/>
    <property type="project" value="UniProtKB-ARBA"/>
</dbReference>
<dbReference type="InterPro" id="IPR025110">
    <property type="entry name" value="AMP-bd_C"/>
</dbReference>
<dbReference type="NCBIfam" id="TIGR01720">
    <property type="entry name" value="NRPS-para261"/>
    <property type="match status" value="1"/>
</dbReference>
<dbReference type="Pfam" id="PF13193">
    <property type="entry name" value="AMP-binding_C"/>
    <property type="match status" value="4"/>
</dbReference>
<dbReference type="FunFam" id="3.30.300.30:FF:000010">
    <property type="entry name" value="Enterobactin synthetase component F"/>
    <property type="match status" value="2"/>
</dbReference>
<evidence type="ECO:0000256" key="6">
    <source>
        <dbReference type="ARBA" id="ARBA00022737"/>
    </source>
</evidence>
<comment type="caution">
    <text evidence="10">The sequence shown here is derived from an EMBL/GenBank/DDBJ whole genome shotgun (WGS) entry which is preliminary data.</text>
</comment>
<dbReference type="PROSITE" id="PS00012">
    <property type="entry name" value="PHOSPHOPANTETHEINE"/>
    <property type="match status" value="5"/>
</dbReference>
<dbReference type="Gene3D" id="3.30.300.30">
    <property type="match status" value="5"/>
</dbReference>
<dbReference type="Gene3D" id="2.30.38.10">
    <property type="entry name" value="Luciferase, Domain 3"/>
    <property type="match status" value="4"/>
</dbReference>
<dbReference type="GO" id="GO:0017000">
    <property type="term" value="P:antibiotic biosynthetic process"/>
    <property type="evidence" value="ECO:0007669"/>
    <property type="project" value="UniProtKB-KW"/>
</dbReference>
<gene>
    <name evidence="10" type="ORF">EGT67_17180</name>
</gene>
<dbReference type="FunFam" id="3.40.50.980:FF:000002">
    <property type="entry name" value="Enterobactin synthetase component F"/>
    <property type="match status" value="1"/>
</dbReference>
<evidence type="ECO:0000313" key="11">
    <source>
        <dbReference type="Proteomes" id="UP000286208"/>
    </source>
</evidence>
<evidence type="ECO:0000256" key="2">
    <source>
        <dbReference type="ARBA" id="ARBA00006432"/>
    </source>
</evidence>
<evidence type="ECO:0000259" key="9">
    <source>
        <dbReference type="PROSITE" id="PS50075"/>
    </source>
</evidence>
<dbReference type="InterPro" id="IPR023213">
    <property type="entry name" value="CAT-like_dom_sf"/>
</dbReference>
<dbReference type="InterPro" id="IPR001242">
    <property type="entry name" value="Condensation_dom"/>
</dbReference>
<dbReference type="InterPro" id="IPR036736">
    <property type="entry name" value="ACP-like_sf"/>
</dbReference>
<dbReference type="Pfam" id="PF00501">
    <property type="entry name" value="AMP-binding"/>
    <property type="match status" value="5"/>
</dbReference>
<dbReference type="NCBIfam" id="NF004282">
    <property type="entry name" value="PRK05691.1"/>
    <property type="match status" value="7"/>
</dbReference>
<evidence type="ECO:0000256" key="3">
    <source>
        <dbReference type="ARBA" id="ARBA00022450"/>
    </source>
</evidence>
<dbReference type="Gene3D" id="1.10.1200.10">
    <property type="entry name" value="ACP-like"/>
    <property type="match status" value="5"/>
</dbReference>
<keyword evidence="3" id="KW-0596">Phosphopantetheine</keyword>
<evidence type="ECO:0000256" key="4">
    <source>
        <dbReference type="ARBA" id="ARBA00022553"/>
    </source>
</evidence>